<dbReference type="InterPro" id="IPR002562">
    <property type="entry name" value="3'-5'_exonuclease_dom"/>
</dbReference>
<evidence type="ECO:0000256" key="5">
    <source>
        <dbReference type="ARBA" id="ARBA00022842"/>
    </source>
</evidence>
<dbReference type="InterPro" id="IPR036397">
    <property type="entry name" value="RNaseH_sf"/>
</dbReference>
<evidence type="ECO:0000259" key="8">
    <source>
        <dbReference type="SMART" id="SM00474"/>
    </source>
</evidence>
<dbReference type="PATRIC" id="fig|879567.3.peg.1545"/>
<dbReference type="InterPro" id="IPR051132">
    <property type="entry name" value="3-5_Exonuclease_domain"/>
</dbReference>
<keyword evidence="4 9" id="KW-0269">Exonuclease</keyword>
<reference evidence="9 10" key="1">
    <citation type="journal article" date="2013" name="PLoS ONE">
        <title>The first genomic and proteomic characterization of a deep-sea sulfate reducer: insights into the piezophilic lifestyle of Desulfovibrio piezophilus.</title>
        <authorList>
            <person name="Pradel N."/>
            <person name="Ji B."/>
            <person name="Gimenez G."/>
            <person name="Talla E."/>
            <person name="Lenoble P."/>
            <person name="Garel M."/>
            <person name="Tamburini C."/>
            <person name="Fourquet P."/>
            <person name="Lebrun R."/>
            <person name="Bertin P."/>
            <person name="Denis Y."/>
            <person name="Pophillat M."/>
            <person name="Barbe V."/>
            <person name="Ollivier B."/>
            <person name="Dolla A."/>
        </authorList>
    </citation>
    <scope>NUCLEOTIDE SEQUENCE [LARGE SCALE GENOMIC DNA]</scope>
    <source>
        <strain evidence="10">DSM 10523 / SB164P1</strain>
    </source>
</reference>
<dbReference type="GO" id="GO:0046872">
    <property type="term" value="F:metal ion binding"/>
    <property type="evidence" value="ECO:0007669"/>
    <property type="project" value="UniProtKB-KW"/>
</dbReference>
<dbReference type="PANTHER" id="PTHR13620">
    <property type="entry name" value="3-5 EXONUCLEASE"/>
    <property type="match status" value="1"/>
</dbReference>
<evidence type="ECO:0000256" key="1">
    <source>
        <dbReference type="ARBA" id="ARBA00022722"/>
    </source>
</evidence>
<evidence type="ECO:0000256" key="3">
    <source>
        <dbReference type="ARBA" id="ARBA00022801"/>
    </source>
</evidence>
<dbReference type="GO" id="GO:0006139">
    <property type="term" value="P:nucleobase-containing compound metabolic process"/>
    <property type="evidence" value="ECO:0007669"/>
    <property type="project" value="InterPro"/>
</dbReference>
<dbReference type="EMBL" id="FO203427">
    <property type="protein sequence ID" value="CCH48714.1"/>
    <property type="molecule type" value="Genomic_DNA"/>
</dbReference>
<name>M1WQ09_PSEP2</name>
<evidence type="ECO:0000313" key="10">
    <source>
        <dbReference type="Proteomes" id="UP000011724"/>
    </source>
</evidence>
<evidence type="ECO:0000313" key="9">
    <source>
        <dbReference type="EMBL" id="CCH48714.1"/>
    </source>
</evidence>
<accession>M1WQ09</accession>
<feature type="domain" description="3'-5' exonuclease" evidence="8">
    <location>
        <begin position="98"/>
        <end position="268"/>
    </location>
</feature>
<dbReference type="Proteomes" id="UP000011724">
    <property type="component" value="Chromosome"/>
</dbReference>
<keyword evidence="1" id="KW-0540">Nuclease</keyword>
<dbReference type="KEGG" id="dpi:BN4_11479"/>
<reference evidence="10" key="2">
    <citation type="journal article" date="2013" name="Stand. Genomic Sci.">
        <title>Complete genome sequence of Desulfocapsa sulfexigens, a marine deltaproteobacterium specialized in disproportionating inorganic sulfur compounds.</title>
        <authorList>
            <person name="Finster K.W."/>
            <person name="Kjeldsen K.U."/>
            <person name="Kube M."/>
            <person name="Reinhardt R."/>
            <person name="Mussmann M."/>
            <person name="Amann R."/>
            <person name="Schreiber L."/>
        </authorList>
    </citation>
    <scope>NUCLEOTIDE SEQUENCE [LARGE SCALE GENOMIC DNA]</scope>
    <source>
        <strain evidence="10">DSM 10523 / SB164P1</strain>
    </source>
</reference>
<dbReference type="PANTHER" id="PTHR13620:SF109">
    <property type="entry name" value="3'-5' EXONUCLEASE"/>
    <property type="match status" value="1"/>
</dbReference>
<evidence type="ECO:0000256" key="2">
    <source>
        <dbReference type="ARBA" id="ARBA00022723"/>
    </source>
</evidence>
<evidence type="ECO:0000256" key="6">
    <source>
        <dbReference type="ARBA" id="ARBA00040531"/>
    </source>
</evidence>
<evidence type="ECO:0000256" key="4">
    <source>
        <dbReference type="ARBA" id="ARBA00022839"/>
    </source>
</evidence>
<dbReference type="GO" id="GO:0003676">
    <property type="term" value="F:nucleic acid binding"/>
    <property type="evidence" value="ECO:0007669"/>
    <property type="project" value="InterPro"/>
</dbReference>
<dbReference type="eggNOG" id="COG0349">
    <property type="taxonomic scope" value="Bacteria"/>
</dbReference>
<dbReference type="InterPro" id="IPR012337">
    <property type="entry name" value="RNaseH-like_sf"/>
</dbReference>
<evidence type="ECO:0000256" key="7">
    <source>
        <dbReference type="ARBA" id="ARBA00042761"/>
    </source>
</evidence>
<proteinExistence type="predicted"/>
<dbReference type="Gene3D" id="3.30.420.10">
    <property type="entry name" value="Ribonuclease H-like superfamily/Ribonuclease H"/>
    <property type="match status" value="1"/>
</dbReference>
<protein>
    <recommendedName>
        <fullName evidence="6">3'-5' exonuclease</fullName>
    </recommendedName>
    <alternativeName>
        <fullName evidence="7">Werner Syndrome-like exonuclease</fullName>
    </alternativeName>
</protein>
<dbReference type="HOGENOM" id="CLU_049674_2_0_7"/>
<dbReference type="CDD" id="cd06141">
    <property type="entry name" value="WRN_exo"/>
    <property type="match status" value="1"/>
</dbReference>
<organism evidence="9 10">
    <name type="scientific">Pseudodesulfovibrio piezophilus (strain DSM 21447 / JCM 15486 / C1TLV30)</name>
    <name type="common">Desulfovibrio piezophilus</name>
    <dbReference type="NCBI Taxonomy" id="1322246"/>
    <lineage>
        <taxon>Bacteria</taxon>
        <taxon>Pseudomonadati</taxon>
        <taxon>Thermodesulfobacteriota</taxon>
        <taxon>Desulfovibrionia</taxon>
        <taxon>Desulfovibrionales</taxon>
        <taxon>Desulfovibrionaceae</taxon>
    </lineage>
</organism>
<keyword evidence="2" id="KW-0479">Metal-binding</keyword>
<sequence>MEIIGGDRIGLPAIRSNLWTIDLKKASETGNPSLKRDFFNAGLDEQGKNIETFIHFHGATPKRFLSMTKSATIPAHHLKVFSKADINEMPLRRYEGPVTVVRTEKQRIQALKEMAKETILGFDTETRPVFKKGKKPGPPSLIQLATAEQVYVFQINILRLCDGLCDLLADESITKTGVAVRDDILGLQRLADFDPAGFIDLSDISAKASMQTHGLRNMAANLLGFRISKSAQCSNWAKEKLTQQQISYAATDAWVSRELFLALQELELIP</sequence>
<dbReference type="SUPFAM" id="SSF53098">
    <property type="entry name" value="Ribonuclease H-like"/>
    <property type="match status" value="1"/>
</dbReference>
<dbReference type="BioCyc" id="DPIE1322246:BN4_RS07430-MONOMER"/>
<dbReference type="STRING" id="1322246.BN4_11479"/>
<keyword evidence="5" id="KW-0460">Magnesium</keyword>
<dbReference type="GO" id="GO:0008408">
    <property type="term" value="F:3'-5' exonuclease activity"/>
    <property type="evidence" value="ECO:0007669"/>
    <property type="project" value="InterPro"/>
</dbReference>
<gene>
    <name evidence="9" type="ordered locus">BN4_11479</name>
</gene>
<dbReference type="SMART" id="SM00474">
    <property type="entry name" value="35EXOc"/>
    <property type="match status" value="1"/>
</dbReference>
<dbReference type="Pfam" id="PF01612">
    <property type="entry name" value="DNA_pol_A_exo1"/>
    <property type="match status" value="1"/>
</dbReference>
<keyword evidence="3" id="KW-0378">Hydrolase</keyword>
<dbReference type="AlphaFoldDB" id="M1WQ09"/>
<keyword evidence="10" id="KW-1185">Reference proteome</keyword>